<feature type="transmembrane region" description="Helical" evidence="2">
    <location>
        <begin position="143"/>
        <end position="166"/>
    </location>
</feature>
<keyword evidence="5" id="KW-1185">Reference proteome</keyword>
<sequence length="228" mass="23607">MSSRGSDAVADTVTDGTVPAAGRTDSIVPAADRTGGIVPAADRTDGIVAADDADGTDREAATTATGGVADDSRVARVAPGSRSTAGTVLLLLALLFVPWSVQVFSGRDATFLFAWGLLNTDPPSVTTLYEFLFVYTRGLPGYILAWPLSTVLYALALASAVSGWLVGREDPRVTGGLLAVAAVAQLQLAWGFAVQPTRTAWPVGSVALVAVAWWCYWPAVRASVAPEA</sequence>
<keyword evidence="2" id="KW-0472">Membrane</keyword>
<accession>A0A1H5ZNI5</accession>
<feature type="region of interest" description="Disordered" evidence="1">
    <location>
        <begin position="1"/>
        <end position="26"/>
    </location>
</feature>
<dbReference type="Pfam" id="PF26224">
    <property type="entry name" value="DUF8050"/>
    <property type="match status" value="1"/>
</dbReference>
<feature type="transmembrane region" description="Helical" evidence="2">
    <location>
        <begin position="83"/>
        <end position="101"/>
    </location>
</feature>
<proteinExistence type="predicted"/>
<dbReference type="AlphaFoldDB" id="A0A1H5ZNI5"/>
<keyword evidence="2" id="KW-1133">Transmembrane helix</keyword>
<protein>
    <submittedName>
        <fullName evidence="4">TIGR04206 family protein</fullName>
    </submittedName>
</protein>
<evidence type="ECO:0000313" key="5">
    <source>
        <dbReference type="Proteomes" id="UP000236740"/>
    </source>
</evidence>
<dbReference type="EMBL" id="FNVN01000002">
    <property type="protein sequence ID" value="SEG37979.1"/>
    <property type="molecule type" value="Genomic_DNA"/>
</dbReference>
<dbReference type="NCBIfam" id="TIGR04206">
    <property type="entry name" value="near_ArtA"/>
    <property type="match status" value="1"/>
</dbReference>
<feature type="transmembrane region" description="Helical" evidence="2">
    <location>
        <begin position="199"/>
        <end position="217"/>
    </location>
</feature>
<keyword evidence="2" id="KW-0812">Transmembrane</keyword>
<name>A0A1H5ZNI5_9EURY</name>
<feature type="transmembrane region" description="Helical" evidence="2">
    <location>
        <begin position="173"/>
        <end position="193"/>
    </location>
</feature>
<evidence type="ECO:0000256" key="2">
    <source>
        <dbReference type="SAM" id="Phobius"/>
    </source>
</evidence>
<evidence type="ECO:0000256" key="1">
    <source>
        <dbReference type="SAM" id="MobiDB-lite"/>
    </source>
</evidence>
<reference evidence="4 5" key="1">
    <citation type="submission" date="2016-10" db="EMBL/GenBank/DDBJ databases">
        <authorList>
            <person name="de Groot N.N."/>
        </authorList>
    </citation>
    <scope>NUCLEOTIDE SEQUENCE [LARGE SCALE GENOMIC DNA]</scope>
    <source>
        <strain evidence="4 5">CGMCC 1.10331</strain>
    </source>
</reference>
<evidence type="ECO:0000313" key="4">
    <source>
        <dbReference type="EMBL" id="SEG37979.1"/>
    </source>
</evidence>
<evidence type="ECO:0000259" key="3">
    <source>
        <dbReference type="Pfam" id="PF26224"/>
    </source>
</evidence>
<gene>
    <name evidence="4" type="ORF">SAMN04488133_2099</name>
</gene>
<feature type="domain" description="DUF8050" evidence="3">
    <location>
        <begin position="81"/>
        <end position="222"/>
    </location>
</feature>
<organism evidence="4 5">
    <name type="scientific">Halobellus limi</name>
    <dbReference type="NCBI Taxonomy" id="699433"/>
    <lineage>
        <taxon>Archaea</taxon>
        <taxon>Methanobacteriati</taxon>
        <taxon>Methanobacteriota</taxon>
        <taxon>Stenosarchaea group</taxon>
        <taxon>Halobacteria</taxon>
        <taxon>Halobacteriales</taxon>
        <taxon>Haloferacaceae</taxon>
        <taxon>Halobellus</taxon>
    </lineage>
</organism>
<dbReference type="RefSeq" id="WP_327328802.1">
    <property type="nucleotide sequence ID" value="NZ_CP031311.1"/>
</dbReference>
<dbReference type="GeneID" id="89226826"/>
<dbReference type="Proteomes" id="UP000236740">
    <property type="component" value="Unassembled WGS sequence"/>
</dbReference>
<dbReference type="InterPro" id="IPR058363">
    <property type="entry name" value="DUF8050"/>
</dbReference>
<dbReference type="InterPro" id="IPR026436">
    <property type="entry name" value="CHP04206"/>
</dbReference>